<dbReference type="InterPro" id="IPR016186">
    <property type="entry name" value="C-type_lectin-like/link_sf"/>
</dbReference>
<proteinExistence type="predicted"/>
<dbReference type="OrthoDB" id="2142683at2759"/>
<keyword evidence="3" id="KW-1185">Reference proteome</keyword>
<dbReference type="EMBL" id="MU826350">
    <property type="protein sequence ID" value="KAJ7381335.1"/>
    <property type="molecule type" value="Genomic_DNA"/>
</dbReference>
<accession>A0A9W9ZH11</accession>
<feature type="region of interest" description="Disordered" evidence="1">
    <location>
        <begin position="145"/>
        <end position="176"/>
    </location>
</feature>
<gene>
    <name evidence="2" type="ORF">OS493_001460</name>
</gene>
<evidence type="ECO:0000256" key="1">
    <source>
        <dbReference type="SAM" id="MobiDB-lite"/>
    </source>
</evidence>
<dbReference type="Gene3D" id="3.10.100.10">
    <property type="entry name" value="Mannose-Binding Protein A, subunit A"/>
    <property type="match status" value="1"/>
</dbReference>
<feature type="compositionally biased region" description="Low complexity" evidence="1">
    <location>
        <begin position="151"/>
        <end position="170"/>
    </location>
</feature>
<dbReference type="Proteomes" id="UP001163046">
    <property type="component" value="Unassembled WGS sequence"/>
</dbReference>
<sequence length="298" mass="32755">MLVTLHTVEQSPPTEKNTSFMQRIALCIIRALVHELFVTLHRNKLFVHMDGSSMILPVIMWKPILPTNLDSGMREFGADDRVHSSQPYNYTNWYNNLENGNLENSGNSSRRLCTYYNPAHQWQLTGKCSTKRLFICKRRAQSIEGSAPINGTGSSPSISPSVTSTSSTSIRPGNPDETLKKLNEVLNSLEGAYFNHSSAETNMKELGAVLDRAVNPTGAGQTSQPLDLLSQVIKTGEKIGELMVKGLKKGGNITQPTSIQIQTGSITLGVHISPPNSTESVEFPKMTNRQTTSTCHLL</sequence>
<organism evidence="2 3">
    <name type="scientific">Desmophyllum pertusum</name>
    <dbReference type="NCBI Taxonomy" id="174260"/>
    <lineage>
        <taxon>Eukaryota</taxon>
        <taxon>Metazoa</taxon>
        <taxon>Cnidaria</taxon>
        <taxon>Anthozoa</taxon>
        <taxon>Hexacorallia</taxon>
        <taxon>Scleractinia</taxon>
        <taxon>Caryophylliina</taxon>
        <taxon>Caryophylliidae</taxon>
        <taxon>Desmophyllum</taxon>
    </lineage>
</organism>
<evidence type="ECO:0000313" key="3">
    <source>
        <dbReference type="Proteomes" id="UP001163046"/>
    </source>
</evidence>
<protein>
    <submittedName>
        <fullName evidence="2">Uncharacterized protein</fullName>
    </submittedName>
</protein>
<evidence type="ECO:0000313" key="2">
    <source>
        <dbReference type="EMBL" id="KAJ7381335.1"/>
    </source>
</evidence>
<feature type="compositionally biased region" description="Polar residues" evidence="1">
    <location>
        <begin position="287"/>
        <end position="298"/>
    </location>
</feature>
<comment type="caution">
    <text evidence="2">The sequence shown here is derived from an EMBL/GenBank/DDBJ whole genome shotgun (WGS) entry which is preliminary data.</text>
</comment>
<reference evidence="2" key="1">
    <citation type="submission" date="2023-01" db="EMBL/GenBank/DDBJ databases">
        <title>Genome assembly of the deep-sea coral Lophelia pertusa.</title>
        <authorList>
            <person name="Herrera S."/>
            <person name="Cordes E."/>
        </authorList>
    </citation>
    <scope>NUCLEOTIDE SEQUENCE</scope>
    <source>
        <strain evidence="2">USNM1676648</strain>
        <tissue evidence="2">Polyp</tissue>
    </source>
</reference>
<feature type="region of interest" description="Disordered" evidence="1">
    <location>
        <begin position="277"/>
        <end position="298"/>
    </location>
</feature>
<dbReference type="AlphaFoldDB" id="A0A9W9ZH11"/>
<name>A0A9W9ZH11_9CNID</name>